<organism evidence="1 2">
    <name type="scientific">Bacillus safensis</name>
    <dbReference type="NCBI Taxonomy" id="561879"/>
    <lineage>
        <taxon>Bacteria</taxon>
        <taxon>Bacillati</taxon>
        <taxon>Bacillota</taxon>
        <taxon>Bacilli</taxon>
        <taxon>Bacillales</taxon>
        <taxon>Bacillaceae</taxon>
        <taxon>Bacillus</taxon>
    </lineage>
</organism>
<gene>
    <name evidence="1" type="ORF">P5627_21875</name>
</gene>
<evidence type="ECO:0000313" key="2">
    <source>
        <dbReference type="Proteomes" id="UP001218488"/>
    </source>
</evidence>
<proteinExistence type="predicted"/>
<reference evidence="1" key="1">
    <citation type="submission" date="2025-02" db="EMBL/GenBank/DDBJ databases">
        <title>Complete genome sequences of 52 Bacillus and Priestia strains isolated from West-African fermentations and 26 reference strains from the DSMZ collection.</title>
        <authorList>
            <person name="Wiedenbein E.S."/>
            <person name="Canoy T.S."/>
            <person name="Hui Y."/>
            <person name="Parkouda C."/>
            <person name="Dawende C."/>
            <person name="Ametefe E."/>
            <person name="Jespersen L."/>
            <person name="Nielsen D.S."/>
        </authorList>
    </citation>
    <scope>NUCLEOTIDE SEQUENCE</scope>
    <source>
        <strain evidence="1">PRO33</strain>
    </source>
</reference>
<protein>
    <submittedName>
        <fullName evidence="1">Uncharacterized protein</fullName>
    </submittedName>
</protein>
<evidence type="ECO:0000313" key="1">
    <source>
        <dbReference type="EMBL" id="XRL54593.1"/>
    </source>
</evidence>
<accession>A0AC61ZVD6</accession>
<sequence length="494" mass="55076">MEIKTPRSFKVSDKAHADLFNDMINVILENDVGLLDQINQHKSDATSHASEKEKQKWNQSQLYKMTNDNGSQLVNIPVGGSIYNEIKSLGACSFYAPGGSGVVDSPAIGNAALRGFQLVGQNNIGVGIAIDTSGNTFCFYYNVNDIAINWLQMPTQNEKNKWDAGQLSKITADDGKAYERINANDPSILDKLIKLPGVHSWYIHEAHPDLPTKSSMRALSVFSENTYGWIIGANNTGDVYINRSTTDVTGTQQEWSGWKRLNEHPLLKPNGNRMLIPTGTDILTLPSGFYYVSGTNAVNMPSTTDASWFNVDILETGNNRKTFHVSRSYDNSHWFGTTHTDGVFRGWKRILTEEDMSNNSFVDSYDLNNSSVVAAENIPTKLLFGDTRSDDLGEYDRSRSEITLKNSGLYLIRLYLTSTNIPVGSDSIISCYVNGSEYQRFGNWNPVISSSVYVMFLQQKFKAGDKLTFYITPKNTGRTITIGTAYVTLSQLRW</sequence>
<dbReference type="Proteomes" id="UP001218488">
    <property type="component" value="Chromosome"/>
</dbReference>
<name>A0AC61ZVD6_BACIA</name>
<dbReference type="EMBL" id="CP121752">
    <property type="protein sequence ID" value="XRL54593.1"/>
    <property type="molecule type" value="Genomic_DNA"/>
</dbReference>